<gene>
    <name evidence="15" type="primary">asd</name>
    <name evidence="15" type="ORF">IAA16_02200</name>
</gene>
<dbReference type="EMBL" id="JAHLFV010000050">
    <property type="protein sequence ID" value="MBU3849359.1"/>
    <property type="molecule type" value="Genomic_DNA"/>
</dbReference>
<dbReference type="GO" id="GO:0009086">
    <property type="term" value="P:methionine biosynthetic process"/>
    <property type="evidence" value="ECO:0007669"/>
    <property type="project" value="UniProtKB-KW"/>
</dbReference>
<dbReference type="PANTHER" id="PTHR46718:SF1">
    <property type="entry name" value="ASPARTATE-SEMIALDEHYDE DEHYDROGENASE"/>
    <property type="match status" value="1"/>
</dbReference>
<dbReference type="GO" id="GO:0019877">
    <property type="term" value="P:diaminopimelate biosynthetic process"/>
    <property type="evidence" value="ECO:0007669"/>
    <property type="project" value="UniProtKB-KW"/>
</dbReference>
<dbReference type="GO" id="GO:0046983">
    <property type="term" value="F:protein dimerization activity"/>
    <property type="evidence" value="ECO:0007669"/>
    <property type="project" value="InterPro"/>
</dbReference>
<comment type="function">
    <text evidence="1">Catalyzes the NADPH-dependent formation of L-aspartate-semialdehyde (L-ASA) by the reductive dephosphorylation of L-aspartyl-4-phosphate.</text>
</comment>
<evidence type="ECO:0000256" key="8">
    <source>
        <dbReference type="ARBA" id="ARBA00022857"/>
    </source>
</evidence>
<dbReference type="SMART" id="SM00859">
    <property type="entry name" value="Semialdhyde_dh"/>
    <property type="match status" value="1"/>
</dbReference>
<reference evidence="15" key="2">
    <citation type="submission" date="2021-04" db="EMBL/GenBank/DDBJ databases">
        <authorList>
            <person name="Gilroy R."/>
        </authorList>
    </citation>
    <scope>NUCLEOTIDE SEQUENCE</scope>
    <source>
        <strain evidence="15">Gambia15-2214</strain>
    </source>
</reference>
<evidence type="ECO:0000256" key="4">
    <source>
        <dbReference type="ARBA" id="ARBA00010584"/>
    </source>
</evidence>
<sequence length="367" mass="40186">MSEKIAVGVLGATGMVGQRYIYLLNNHPWFEVTYVAASPRSAGKKYKDAVSSRWLIGSDIPAGVADLMVEDANNVEAALGKCKFVFSALEMDKETIKALEASYAQAGIPVVSNASANRWTEDVPMLIPEINPHHTEIIEKQKQHHGWDKGFIAVKPNCSLQSYMMPIFSLQQAGYPVKRMIVTTLQATSGAGYPGVPSFDMIDNIVPYIGGEEEKTEKEVLKILGTVKGDVIENAAGPLVAAHCNRVPVIDGHTACVSLEFDLPEDKKPSLEEIERVWTSFKGLPQGLNLPSAPIQPIIVRHEENRPQPRRDRDNDKGMAVTVGRLRSCPVFDIRFVALSHNTKRGAALGGILNAELLKAQGFFDNL</sequence>
<evidence type="ECO:0000256" key="12">
    <source>
        <dbReference type="ARBA" id="ARBA00023167"/>
    </source>
</evidence>
<evidence type="ECO:0000256" key="11">
    <source>
        <dbReference type="ARBA" id="ARBA00023154"/>
    </source>
</evidence>
<dbReference type="InterPro" id="IPR005676">
    <property type="entry name" value="Asp_semi-ald_DH_pep-lack"/>
</dbReference>
<evidence type="ECO:0000256" key="6">
    <source>
        <dbReference type="ARBA" id="ARBA00022605"/>
    </source>
</evidence>
<dbReference type="InterPro" id="IPR012280">
    <property type="entry name" value="Semialdhyde_DH_dimer_dom"/>
</dbReference>
<dbReference type="Gene3D" id="3.40.50.720">
    <property type="entry name" value="NAD(P)-binding Rossmann-like Domain"/>
    <property type="match status" value="1"/>
</dbReference>
<dbReference type="EC" id="1.2.1.11" evidence="5"/>
<feature type="active site" description="Acyl-thioester intermediate" evidence="13">
    <location>
        <position position="158"/>
    </location>
</feature>
<keyword evidence="11" id="KW-0457">Lysine biosynthesis</keyword>
<evidence type="ECO:0000256" key="1">
    <source>
        <dbReference type="ARBA" id="ARBA00002492"/>
    </source>
</evidence>
<feature type="domain" description="Semialdehyde dehydrogenase NAD-binding" evidence="14">
    <location>
        <begin position="6"/>
        <end position="138"/>
    </location>
</feature>
<keyword evidence="10 15" id="KW-0560">Oxidoreductase</keyword>
<dbReference type="FunFam" id="3.30.360.10:FF:000016">
    <property type="entry name" value="Probable aspartate-semialdehyde dehydrogenase"/>
    <property type="match status" value="1"/>
</dbReference>
<dbReference type="PIRSF" id="PIRSF000148">
    <property type="entry name" value="ASA_dh"/>
    <property type="match status" value="1"/>
</dbReference>
<evidence type="ECO:0000259" key="14">
    <source>
        <dbReference type="SMART" id="SM00859"/>
    </source>
</evidence>
<dbReference type="GO" id="GO:0009088">
    <property type="term" value="P:threonine biosynthetic process"/>
    <property type="evidence" value="ECO:0007669"/>
    <property type="project" value="UniProtKB-KW"/>
</dbReference>
<dbReference type="GO" id="GO:0004073">
    <property type="term" value="F:aspartate-semialdehyde dehydrogenase activity"/>
    <property type="evidence" value="ECO:0007669"/>
    <property type="project" value="UniProtKB-EC"/>
</dbReference>
<keyword evidence="9" id="KW-0220">Diaminopimelate biosynthesis</keyword>
<reference evidence="15" key="1">
    <citation type="journal article" date="2021" name="PeerJ">
        <title>Extensive microbial diversity within the chicken gut microbiome revealed by metagenomics and culture.</title>
        <authorList>
            <person name="Gilroy R."/>
            <person name="Ravi A."/>
            <person name="Getino M."/>
            <person name="Pursley I."/>
            <person name="Horton D.L."/>
            <person name="Alikhan N.F."/>
            <person name="Baker D."/>
            <person name="Gharbi K."/>
            <person name="Hall N."/>
            <person name="Watson M."/>
            <person name="Adriaenssens E.M."/>
            <person name="Foster-Nyarko E."/>
            <person name="Jarju S."/>
            <person name="Secka A."/>
            <person name="Antonio M."/>
            <person name="Oren A."/>
            <person name="Chaudhuri R.R."/>
            <person name="La Ragione R."/>
            <person name="Hildebrand F."/>
            <person name="Pallen M.J."/>
        </authorList>
    </citation>
    <scope>NUCLEOTIDE SEQUENCE</scope>
    <source>
        <strain evidence="15">Gambia15-2214</strain>
    </source>
</reference>
<evidence type="ECO:0000256" key="9">
    <source>
        <dbReference type="ARBA" id="ARBA00022915"/>
    </source>
</evidence>
<dbReference type="PROSITE" id="PS01103">
    <property type="entry name" value="ASD"/>
    <property type="match status" value="1"/>
</dbReference>
<dbReference type="Proteomes" id="UP000823914">
    <property type="component" value="Unassembled WGS sequence"/>
</dbReference>
<dbReference type="InterPro" id="IPR051823">
    <property type="entry name" value="ASADH-related"/>
</dbReference>
<dbReference type="InterPro" id="IPR036291">
    <property type="entry name" value="NAD(P)-bd_dom_sf"/>
</dbReference>
<dbReference type="Gene3D" id="3.30.360.10">
    <property type="entry name" value="Dihydrodipicolinate Reductase, domain 2"/>
    <property type="match status" value="1"/>
</dbReference>
<comment type="pathway">
    <text evidence="3">Amino-acid biosynthesis; L-threonine biosynthesis; L-threonine from L-aspartate: step 2/5.</text>
</comment>
<name>A0A9E2L108_9SPIR</name>
<keyword evidence="7" id="KW-0791">Threonine biosynthesis</keyword>
<protein>
    <recommendedName>
        <fullName evidence="5">aspartate-semialdehyde dehydrogenase</fullName>
        <ecNumber evidence="5">1.2.1.11</ecNumber>
    </recommendedName>
</protein>
<dbReference type="Pfam" id="PF02774">
    <property type="entry name" value="Semialdhyde_dhC"/>
    <property type="match status" value="1"/>
</dbReference>
<feature type="active site" description="Proton acceptor" evidence="13">
    <location>
        <position position="253"/>
    </location>
</feature>
<evidence type="ECO:0000256" key="10">
    <source>
        <dbReference type="ARBA" id="ARBA00023002"/>
    </source>
</evidence>
<dbReference type="CDD" id="cd02315">
    <property type="entry name" value="ScASADH_like_N"/>
    <property type="match status" value="1"/>
</dbReference>
<evidence type="ECO:0000313" key="15">
    <source>
        <dbReference type="EMBL" id="MBU3849359.1"/>
    </source>
</evidence>
<dbReference type="AlphaFoldDB" id="A0A9E2L108"/>
<keyword evidence="8" id="KW-0521">NADP</keyword>
<evidence type="ECO:0000256" key="13">
    <source>
        <dbReference type="PIRSR" id="PIRSR000148-1"/>
    </source>
</evidence>
<dbReference type="Pfam" id="PF01118">
    <property type="entry name" value="Semialdhyde_dh"/>
    <property type="match status" value="1"/>
</dbReference>
<dbReference type="InterPro" id="IPR000534">
    <property type="entry name" value="Semialdehyde_DH_NAD-bd"/>
</dbReference>
<dbReference type="InterPro" id="IPR000319">
    <property type="entry name" value="Asp-semialdehyde_DH_CS"/>
</dbReference>
<evidence type="ECO:0000256" key="3">
    <source>
        <dbReference type="ARBA" id="ARBA00005097"/>
    </source>
</evidence>
<dbReference type="NCBIfam" id="TIGR00978">
    <property type="entry name" value="asd_EA"/>
    <property type="match status" value="1"/>
</dbReference>
<accession>A0A9E2L108</accession>
<evidence type="ECO:0000256" key="7">
    <source>
        <dbReference type="ARBA" id="ARBA00022697"/>
    </source>
</evidence>
<evidence type="ECO:0000256" key="2">
    <source>
        <dbReference type="ARBA" id="ARBA00005021"/>
    </source>
</evidence>
<dbReference type="GO" id="GO:0009085">
    <property type="term" value="P:lysine biosynthetic process"/>
    <property type="evidence" value="ECO:0007669"/>
    <property type="project" value="UniProtKB-KW"/>
</dbReference>
<comment type="similarity">
    <text evidence="4">Belongs to the aspartate-semialdehyde dehydrogenase family.</text>
</comment>
<evidence type="ECO:0000313" key="16">
    <source>
        <dbReference type="Proteomes" id="UP000823914"/>
    </source>
</evidence>
<keyword evidence="6" id="KW-0028">Amino-acid biosynthesis</keyword>
<evidence type="ECO:0000256" key="5">
    <source>
        <dbReference type="ARBA" id="ARBA00013120"/>
    </source>
</evidence>
<dbReference type="CDD" id="cd18130">
    <property type="entry name" value="ASADH_C_arch_fung_like"/>
    <property type="match status" value="1"/>
</dbReference>
<proteinExistence type="inferred from homology"/>
<dbReference type="GO" id="GO:0051287">
    <property type="term" value="F:NAD binding"/>
    <property type="evidence" value="ECO:0007669"/>
    <property type="project" value="InterPro"/>
</dbReference>
<comment type="caution">
    <text evidence="15">The sequence shown here is derived from an EMBL/GenBank/DDBJ whole genome shotgun (WGS) entry which is preliminary data.</text>
</comment>
<dbReference type="NCBIfam" id="NF006416">
    <property type="entry name" value="PRK08664.1"/>
    <property type="match status" value="1"/>
</dbReference>
<comment type="pathway">
    <text evidence="2">Amino-acid biosynthesis; L-methionine biosynthesis via de novo pathway; L-homoserine from L-aspartate: step 2/3.</text>
</comment>
<dbReference type="PANTHER" id="PTHR46718">
    <property type="entry name" value="ASPARTATE-SEMIALDEHYDE DEHYDROGENASE"/>
    <property type="match status" value="1"/>
</dbReference>
<dbReference type="SUPFAM" id="SSF55347">
    <property type="entry name" value="Glyceraldehyde-3-phosphate dehydrogenase-like, C-terminal domain"/>
    <property type="match status" value="1"/>
</dbReference>
<dbReference type="GO" id="GO:0050661">
    <property type="term" value="F:NADP binding"/>
    <property type="evidence" value="ECO:0007669"/>
    <property type="project" value="InterPro"/>
</dbReference>
<dbReference type="SUPFAM" id="SSF51735">
    <property type="entry name" value="NAD(P)-binding Rossmann-fold domains"/>
    <property type="match status" value="1"/>
</dbReference>
<keyword evidence="12" id="KW-0486">Methionine biosynthesis</keyword>
<organism evidence="15 16">
    <name type="scientific">Candidatus Treponema excrementipullorum</name>
    <dbReference type="NCBI Taxonomy" id="2838768"/>
    <lineage>
        <taxon>Bacteria</taxon>
        <taxon>Pseudomonadati</taxon>
        <taxon>Spirochaetota</taxon>
        <taxon>Spirochaetia</taxon>
        <taxon>Spirochaetales</taxon>
        <taxon>Treponemataceae</taxon>
        <taxon>Treponema</taxon>
    </lineage>
</organism>